<dbReference type="EMBL" id="JAXQNO010000011">
    <property type="protein sequence ID" value="KAK4788121.1"/>
    <property type="molecule type" value="Genomic_DNA"/>
</dbReference>
<dbReference type="AlphaFoldDB" id="A0AAN7M0H2"/>
<keyword evidence="2" id="KW-1185">Reference proteome</keyword>
<evidence type="ECO:0000313" key="1">
    <source>
        <dbReference type="EMBL" id="KAK4788121.1"/>
    </source>
</evidence>
<name>A0AAN7M0H2_TRANT</name>
<protein>
    <recommendedName>
        <fullName evidence="3">Light-regulated protein</fullName>
    </recommendedName>
</protein>
<dbReference type="PANTHER" id="PTHR36762">
    <property type="entry name" value="LIGHT-REGULATED PROTEIN 1, CHLOROPLASTIC"/>
    <property type="match status" value="1"/>
</dbReference>
<accession>A0AAN7M0H2</accession>
<dbReference type="GO" id="GO:0009507">
    <property type="term" value="C:chloroplast"/>
    <property type="evidence" value="ECO:0007669"/>
    <property type="project" value="InterPro"/>
</dbReference>
<reference evidence="1 2" key="1">
    <citation type="journal article" date="2023" name="Hortic Res">
        <title>Pangenome of water caltrop reveals structural variations and asymmetric subgenome divergence after allopolyploidization.</title>
        <authorList>
            <person name="Zhang X."/>
            <person name="Chen Y."/>
            <person name="Wang L."/>
            <person name="Yuan Y."/>
            <person name="Fang M."/>
            <person name="Shi L."/>
            <person name="Lu R."/>
            <person name="Comes H.P."/>
            <person name="Ma Y."/>
            <person name="Chen Y."/>
            <person name="Huang G."/>
            <person name="Zhou Y."/>
            <person name="Zheng Z."/>
            <person name="Qiu Y."/>
        </authorList>
    </citation>
    <scope>NUCLEOTIDE SEQUENCE [LARGE SCALE GENOMIC DNA]</scope>
    <source>
        <strain evidence="1">F231</strain>
    </source>
</reference>
<sequence>MDQVARLFGPANFEASKLKVLFLGVDEKKHPGNLPRTYTLTHSDITSVLTLAISHSINESQAAFCNVAPPSAAFSRSAPRLTSTPVAVASRAPASVVKAAASRSFQTVNYNSPISVFPAEACETVGGEACLADVYPELRVEPKPARINVAVRPDESIERDYLDYRTAKTVFPAEACDDLGGEFCEKLYQRGVY</sequence>
<evidence type="ECO:0000313" key="2">
    <source>
        <dbReference type="Proteomes" id="UP001346149"/>
    </source>
</evidence>
<comment type="caution">
    <text evidence="1">The sequence shown here is derived from an EMBL/GenBank/DDBJ whole genome shotgun (WGS) entry which is preliminary data.</text>
</comment>
<evidence type="ECO:0008006" key="3">
    <source>
        <dbReference type="Google" id="ProtNLM"/>
    </source>
</evidence>
<organism evidence="1 2">
    <name type="scientific">Trapa natans</name>
    <name type="common">Water chestnut</name>
    <dbReference type="NCBI Taxonomy" id="22666"/>
    <lineage>
        <taxon>Eukaryota</taxon>
        <taxon>Viridiplantae</taxon>
        <taxon>Streptophyta</taxon>
        <taxon>Embryophyta</taxon>
        <taxon>Tracheophyta</taxon>
        <taxon>Spermatophyta</taxon>
        <taxon>Magnoliopsida</taxon>
        <taxon>eudicotyledons</taxon>
        <taxon>Gunneridae</taxon>
        <taxon>Pentapetalae</taxon>
        <taxon>rosids</taxon>
        <taxon>malvids</taxon>
        <taxon>Myrtales</taxon>
        <taxon>Lythraceae</taxon>
        <taxon>Trapa</taxon>
    </lineage>
</organism>
<dbReference type="PANTHER" id="PTHR36762:SF6">
    <property type="entry name" value="LIGHT-REGULATED PROTEIN"/>
    <property type="match status" value="1"/>
</dbReference>
<gene>
    <name evidence="1" type="ORF">SAY86_019440</name>
</gene>
<dbReference type="Proteomes" id="UP001346149">
    <property type="component" value="Unassembled WGS sequence"/>
</dbReference>
<dbReference type="InterPro" id="IPR009856">
    <property type="entry name" value="Lir1"/>
</dbReference>
<proteinExistence type="predicted"/>
<dbReference type="Pfam" id="PF07207">
    <property type="entry name" value="Lir1"/>
    <property type="match status" value="1"/>
</dbReference>